<dbReference type="Proteomes" id="UP001501231">
    <property type="component" value="Unassembled WGS sequence"/>
</dbReference>
<evidence type="ECO:0000313" key="2">
    <source>
        <dbReference type="Proteomes" id="UP001501231"/>
    </source>
</evidence>
<organism evidence="1 2">
    <name type="scientific">Actinomadura vinacea</name>
    <dbReference type="NCBI Taxonomy" id="115336"/>
    <lineage>
        <taxon>Bacteria</taxon>
        <taxon>Bacillati</taxon>
        <taxon>Actinomycetota</taxon>
        <taxon>Actinomycetes</taxon>
        <taxon>Streptosporangiales</taxon>
        <taxon>Thermomonosporaceae</taxon>
        <taxon>Actinomadura</taxon>
    </lineage>
</organism>
<keyword evidence="2" id="KW-1185">Reference proteome</keyword>
<accession>A0ABN3K1E3</accession>
<comment type="caution">
    <text evidence="1">The sequence shown here is derived from an EMBL/GenBank/DDBJ whole genome shotgun (WGS) entry which is preliminary data.</text>
</comment>
<dbReference type="RefSeq" id="WP_344594917.1">
    <property type="nucleotide sequence ID" value="NZ_BAAARW010000027.1"/>
</dbReference>
<protein>
    <submittedName>
        <fullName evidence="1">Uncharacterized protein</fullName>
    </submittedName>
</protein>
<gene>
    <name evidence="1" type="ORF">GCM10010191_70380</name>
</gene>
<dbReference type="EMBL" id="BAAARW010000027">
    <property type="protein sequence ID" value="GAA2443703.1"/>
    <property type="molecule type" value="Genomic_DNA"/>
</dbReference>
<proteinExistence type="predicted"/>
<sequence>MPKRIEVPDNDPTLHLDDVMYDAIDEANRSGESVTVVYGHAEERIEPGTKENPAAITGRLLDPAER</sequence>
<reference evidence="2" key="1">
    <citation type="journal article" date="2019" name="Int. J. Syst. Evol. Microbiol.">
        <title>The Global Catalogue of Microorganisms (GCM) 10K type strain sequencing project: providing services to taxonomists for standard genome sequencing and annotation.</title>
        <authorList>
            <consortium name="The Broad Institute Genomics Platform"/>
            <consortium name="The Broad Institute Genome Sequencing Center for Infectious Disease"/>
            <person name="Wu L."/>
            <person name="Ma J."/>
        </authorList>
    </citation>
    <scope>NUCLEOTIDE SEQUENCE [LARGE SCALE GENOMIC DNA]</scope>
    <source>
        <strain evidence="2">JCM 3325</strain>
    </source>
</reference>
<name>A0ABN3K1E3_9ACTN</name>
<evidence type="ECO:0000313" key="1">
    <source>
        <dbReference type="EMBL" id="GAA2443703.1"/>
    </source>
</evidence>